<reference evidence="5" key="2">
    <citation type="submission" date="2025-08" db="UniProtKB">
        <authorList>
            <consortium name="RefSeq"/>
        </authorList>
    </citation>
    <scope>IDENTIFICATION</scope>
    <source>
        <tissue evidence="5">Adult</tissue>
    </source>
</reference>
<proteinExistence type="predicted"/>
<gene>
    <name evidence="5" type="primary">LOC105227852</name>
</gene>
<keyword evidence="1" id="KW-0863">Zinc-finger</keyword>
<keyword evidence="4" id="KW-1185">Reference proteome</keyword>
<keyword evidence="2" id="KW-0812">Transmembrane</keyword>
<evidence type="ECO:0000259" key="3">
    <source>
        <dbReference type="PROSITE" id="PS51915"/>
    </source>
</evidence>
<feature type="transmembrane region" description="Helical" evidence="2">
    <location>
        <begin position="91"/>
        <end position="108"/>
    </location>
</feature>
<keyword evidence="2" id="KW-1133">Transmembrane helix</keyword>
<evidence type="ECO:0000313" key="5">
    <source>
        <dbReference type="RefSeq" id="XP_049306220.1"/>
    </source>
</evidence>
<feature type="binding site" evidence="1">
    <location>
        <position position="14"/>
    </location>
    <ligand>
        <name>Zn(2+)</name>
        <dbReference type="ChEBI" id="CHEBI:29105"/>
    </ligand>
</feature>
<dbReference type="RefSeq" id="XP_049306220.1">
    <property type="nucleotide sequence ID" value="XM_049450263.1"/>
</dbReference>
<feature type="binding site" evidence="1">
    <location>
        <position position="17"/>
    </location>
    <ligand>
        <name>Zn(2+)</name>
        <dbReference type="ChEBI" id="CHEBI:29105"/>
    </ligand>
</feature>
<sequence length="221" mass="24709">MGSIDRACISGFLCRLCSEMHRIVIHIYGDQGRKLCLVEKINGYLPITISPTDPLPKTICETCLRRVEQHYDLLMRLTRIKQGNFPKIKKFLRLTLLAYLIGSITFLIRSNSGGFLIFTTGRCSQYFRNSSEGIIRCSPNTIFGGHTSARKVWKTQQALRTIGDVSSTDVSDDEHFDLTTISQEGRNSISDTNVQLSTDVSSQSSLIGTMQATTEYNSSLP</sequence>
<dbReference type="SUPFAM" id="SSF57716">
    <property type="entry name" value="Glucocorticoid receptor-like (DNA-binding domain)"/>
    <property type="match status" value="1"/>
</dbReference>
<dbReference type="Proteomes" id="UP001652620">
    <property type="component" value="Chromosome 2"/>
</dbReference>
<dbReference type="GeneID" id="105227852"/>
<keyword evidence="1" id="KW-0479">Metal-binding</keyword>
<reference evidence="4" key="1">
    <citation type="submission" date="2025-05" db="UniProtKB">
        <authorList>
            <consortium name="RefSeq"/>
        </authorList>
    </citation>
    <scope>NUCLEOTIDE SEQUENCE [LARGE SCALE GENOMIC DNA]</scope>
</reference>
<dbReference type="PROSITE" id="PS51915">
    <property type="entry name" value="ZAD"/>
    <property type="match status" value="1"/>
</dbReference>
<accession>A0ABM3JAF5</accession>
<keyword evidence="1" id="KW-0862">Zinc</keyword>
<keyword evidence="2" id="KW-0472">Membrane</keyword>
<name>A0ABM3JAF5_BACDO</name>
<dbReference type="Pfam" id="PF07776">
    <property type="entry name" value="zf-AD"/>
    <property type="match status" value="1"/>
</dbReference>
<feature type="binding site" evidence="1">
    <location>
        <position position="60"/>
    </location>
    <ligand>
        <name>Zn(2+)</name>
        <dbReference type="ChEBI" id="CHEBI:29105"/>
    </ligand>
</feature>
<organism evidence="4 5">
    <name type="scientific">Bactrocera dorsalis</name>
    <name type="common">Oriental fruit fly</name>
    <name type="synonym">Dacus dorsalis</name>
    <dbReference type="NCBI Taxonomy" id="27457"/>
    <lineage>
        <taxon>Eukaryota</taxon>
        <taxon>Metazoa</taxon>
        <taxon>Ecdysozoa</taxon>
        <taxon>Arthropoda</taxon>
        <taxon>Hexapoda</taxon>
        <taxon>Insecta</taxon>
        <taxon>Pterygota</taxon>
        <taxon>Neoptera</taxon>
        <taxon>Endopterygota</taxon>
        <taxon>Diptera</taxon>
        <taxon>Brachycera</taxon>
        <taxon>Muscomorpha</taxon>
        <taxon>Tephritoidea</taxon>
        <taxon>Tephritidae</taxon>
        <taxon>Bactrocera</taxon>
        <taxon>Bactrocera</taxon>
    </lineage>
</organism>
<protein>
    <submittedName>
        <fullName evidence="5">Uncharacterized protein LOC105227852 isoform X1</fullName>
    </submittedName>
</protein>
<evidence type="ECO:0000256" key="2">
    <source>
        <dbReference type="SAM" id="Phobius"/>
    </source>
</evidence>
<evidence type="ECO:0000313" key="4">
    <source>
        <dbReference type="Proteomes" id="UP001652620"/>
    </source>
</evidence>
<dbReference type="InterPro" id="IPR012934">
    <property type="entry name" value="Znf_AD"/>
</dbReference>
<feature type="binding site" evidence="1">
    <location>
        <position position="63"/>
    </location>
    <ligand>
        <name>Zn(2+)</name>
        <dbReference type="ChEBI" id="CHEBI:29105"/>
    </ligand>
</feature>
<feature type="domain" description="ZAD" evidence="3">
    <location>
        <begin position="12"/>
        <end position="87"/>
    </location>
</feature>
<dbReference type="PANTHER" id="PTHR39942">
    <property type="entry name" value="BCDNA.LD26519-RELATED"/>
    <property type="match status" value="1"/>
</dbReference>
<dbReference type="PANTHER" id="PTHR39942:SF1">
    <property type="entry name" value="BCDNA.LD26519-RELATED"/>
    <property type="match status" value="1"/>
</dbReference>
<dbReference type="Gene3D" id="3.40.1800.20">
    <property type="match status" value="1"/>
</dbReference>
<evidence type="ECO:0000256" key="1">
    <source>
        <dbReference type="PROSITE-ProRule" id="PRU01263"/>
    </source>
</evidence>